<dbReference type="EMBL" id="JAAAXW010000027">
    <property type="protein sequence ID" value="KAF9548691.1"/>
    <property type="molecule type" value="Genomic_DNA"/>
</dbReference>
<accession>A0A9P6K6I1</accession>
<reference evidence="1" key="1">
    <citation type="journal article" date="2020" name="Fungal Divers.">
        <title>Resolving the Mortierellaceae phylogeny through synthesis of multi-gene phylogenetics and phylogenomics.</title>
        <authorList>
            <person name="Vandepol N."/>
            <person name="Liber J."/>
            <person name="Desiro A."/>
            <person name="Na H."/>
            <person name="Kennedy M."/>
            <person name="Barry K."/>
            <person name="Grigoriev I.V."/>
            <person name="Miller A.N."/>
            <person name="O'Donnell K."/>
            <person name="Stajich J.E."/>
            <person name="Bonito G."/>
        </authorList>
    </citation>
    <scope>NUCLEOTIDE SEQUENCE</scope>
    <source>
        <strain evidence="1">NRRL 2591</strain>
    </source>
</reference>
<evidence type="ECO:0000313" key="2">
    <source>
        <dbReference type="Proteomes" id="UP000723463"/>
    </source>
</evidence>
<keyword evidence="2" id="KW-1185">Reference proteome</keyword>
<proteinExistence type="predicted"/>
<gene>
    <name evidence="1" type="ORF">EC957_005930</name>
</gene>
<protein>
    <submittedName>
        <fullName evidence="1">Uncharacterized protein</fullName>
    </submittedName>
</protein>
<name>A0A9P6K6I1_9FUNG</name>
<comment type="caution">
    <text evidence="1">The sequence shown here is derived from an EMBL/GenBank/DDBJ whole genome shotgun (WGS) entry which is preliminary data.</text>
</comment>
<sequence>MDIGESLYLAGSIKELEIGWLTGLNVQGEDSDNGGNGDGQEDGSLIFPCLELDDKDDKDIARITSSLCAHCPKLRSLAVNGTIDHGLKAALIRNCAISYLLEIVVSRWIDFSVRYPRLKQVSVGEFYYCETGPAVLDAIRTAAWRGINNLEVLDLDIGGIKETSKRAHASTLQGMFEDGLIMGWHYHAGSSTASYRTDVRMNRAFVEDMIRSVAGLENHRMLRWCMVVFTRSGHPAGARFARLLFVHGHD</sequence>
<evidence type="ECO:0000313" key="1">
    <source>
        <dbReference type="EMBL" id="KAF9548691.1"/>
    </source>
</evidence>
<organism evidence="1 2">
    <name type="scientific">Mortierella hygrophila</name>
    <dbReference type="NCBI Taxonomy" id="979708"/>
    <lineage>
        <taxon>Eukaryota</taxon>
        <taxon>Fungi</taxon>
        <taxon>Fungi incertae sedis</taxon>
        <taxon>Mucoromycota</taxon>
        <taxon>Mortierellomycotina</taxon>
        <taxon>Mortierellomycetes</taxon>
        <taxon>Mortierellales</taxon>
        <taxon>Mortierellaceae</taxon>
        <taxon>Mortierella</taxon>
    </lineage>
</organism>
<dbReference type="AlphaFoldDB" id="A0A9P6K6I1"/>
<dbReference type="Proteomes" id="UP000723463">
    <property type="component" value="Unassembled WGS sequence"/>
</dbReference>